<dbReference type="Proteomes" id="UP000593765">
    <property type="component" value="Chromosome"/>
</dbReference>
<dbReference type="AlphaFoldDB" id="A0A7M2WW18"/>
<evidence type="ECO:0000259" key="1">
    <source>
        <dbReference type="Pfam" id="PF19571"/>
    </source>
</evidence>
<dbReference type="KEGG" id="hbs:IPV69_24970"/>
<dbReference type="RefSeq" id="WP_206292451.1">
    <property type="nucleotide sequence ID" value="NZ_CP063458.1"/>
</dbReference>
<accession>A0A7M2WW18</accession>
<feature type="domain" description="ACT" evidence="1">
    <location>
        <begin position="20"/>
        <end position="149"/>
    </location>
</feature>
<proteinExistence type="predicted"/>
<protein>
    <submittedName>
        <fullName evidence="2">Acetolactate synthase</fullName>
    </submittedName>
</protein>
<name>A0A7M2WW18_9BACT</name>
<organism evidence="2 3">
    <name type="scientific">Humisphaera borealis</name>
    <dbReference type="NCBI Taxonomy" id="2807512"/>
    <lineage>
        <taxon>Bacteria</taxon>
        <taxon>Pseudomonadati</taxon>
        <taxon>Planctomycetota</taxon>
        <taxon>Phycisphaerae</taxon>
        <taxon>Tepidisphaerales</taxon>
        <taxon>Tepidisphaeraceae</taxon>
        <taxon>Humisphaera</taxon>
    </lineage>
</organism>
<dbReference type="Pfam" id="PF19571">
    <property type="entry name" value="ACT_8"/>
    <property type="match status" value="1"/>
</dbReference>
<keyword evidence="3" id="KW-1185">Reference proteome</keyword>
<reference evidence="2 3" key="1">
    <citation type="submission" date="2020-10" db="EMBL/GenBank/DDBJ databases">
        <title>Wide distribution of Phycisphaera-like planctomycetes from WD2101 soil group in peatlands and genome analysis of the first cultivated representative.</title>
        <authorList>
            <person name="Dedysh S.N."/>
            <person name="Beletsky A.V."/>
            <person name="Ivanova A."/>
            <person name="Kulichevskaya I.S."/>
            <person name="Suzina N.E."/>
            <person name="Philippov D.A."/>
            <person name="Rakitin A.L."/>
            <person name="Mardanov A.V."/>
            <person name="Ravin N.V."/>
        </authorList>
    </citation>
    <scope>NUCLEOTIDE SEQUENCE [LARGE SCALE GENOMIC DNA]</scope>
    <source>
        <strain evidence="2 3">M1803</strain>
    </source>
</reference>
<evidence type="ECO:0000313" key="3">
    <source>
        <dbReference type="Proteomes" id="UP000593765"/>
    </source>
</evidence>
<dbReference type="PANTHER" id="PTHR40099:SF1">
    <property type="entry name" value="ACETOLACTATE SYNTHASE, SMALL SUBUNIT"/>
    <property type="match status" value="1"/>
</dbReference>
<dbReference type="InterPro" id="IPR045865">
    <property type="entry name" value="ACT-like_dom_sf"/>
</dbReference>
<evidence type="ECO:0000313" key="2">
    <source>
        <dbReference type="EMBL" id="QOV89412.1"/>
    </source>
</evidence>
<dbReference type="InterPro" id="IPR045739">
    <property type="entry name" value="ACT_dom_pair"/>
</dbReference>
<sequence>MEDLVLPDTESGSGFEPTRLRQFTIFLENRVGRLQHLVRALEHGPYDILTIAVEESADSALVRLICKDPDQCRDNLKADGFAYTESEVLAVELPLRVKLPLMAVTAALLTAEINIHYMYPLLQCPRGPALILYVEDPTLAAQLLVRKRFTLLGPSDFGGPDIGPTTIDPDLN</sequence>
<gene>
    <name evidence="2" type="ORF">IPV69_24970</name>
</gene>
<dbReference type="EMBL" id="CP063458">
    <property type="protein sequence ID" value="QOV89412.1"/>
    <property type="molecule type" value="Genomic_DNA"/>
</dbReference>
<dbReference type="SUPFAM" id="SSF55021">
    <property type="entry name" value="ACT-like"/>
    <property type="match status" value="1"/>
</dbReference>
<dbReference type="PANTHER" id="PTHR40099">
    <property type="entry name" value="ACETOLACTATE SYNTHASE, SMALL SUBUNIT"/>
    <property type="match status" value="1"/>
</dbReference>
<dbReference type="Gene3D" id="3.30.2130.10">
    <property type="entry name" value="VC0802-like"/>
    <property type="match status" value="1"/>
</dbReference>